<feature type="transmembrane region" description="Helical" evidence="1">
    <location>
        <begin position="317"/>
        <end position="336"/>
    </location>
</feature>
<dbReference type="RefSeq" id="WP_182167391.1">
    <property type="nucleotide sequence ID" value="NZ_JACFXV010000064.1"/>
</dbReference>
<organism evidence="3 4">
    <name type="scientific">Stappia albiluteola</name>
    <dbReference type="NCBI Taxonomy" id="2758565"/>
    <lineage>
        <taxon>Bacteria</taxon>
        <taxon>Pseudomonadati</taxon>
        <taxon>Pseudomonadota</taxon>
        <taxon>Alphaproteobacteria</taxon>
        <taxon>Hyphomicrobiales</taxon>
        <taxon>Stappiaceae</taxon>
        <taxon>Stappia</taxon>
    </lineage>
</organism>
<evidence type="ECO:0000259" key="2">
    <source>
        <dbReference type="PROSITE" id="PS50125"/>
    </source>
</evidence>
<keyword evidence="1" id="KW-0472">Membrane</keyword>
<dbReference type="Proteomes" id="UP000541109">
    <property type="component" value="Unassembled WGS sequence"/>
</dbReference>
<dbReference type="InterPro" id="IPR050697">
    <property type="entry name" value="Adenylyl/Guanylyl_Cyclase_3/4"/>
</dbReference>
<dbReference type="GO" id="GO:0004016">
    <property type="term" value="F:adenylate cyclase activity"/>
    <property type="evidence" value="ECO:0007669"/>
    <property type="project" value="UniProtKB-ARBA"/>
</dbReference>
<keyword evidence="1" id="KW-1133">Transmembrane helix</keyword>
<dbReference type="SUPFAM" id="SSF55073">
    <property type="entry name" value="Nucleotide cyclase"/>
    <property type="match status" value="1"/>
</dbReference>
<dbReference type="SMART" id="SM00044">
    <property type="entry name" value="CYCc"/>
    <property type="match status" value="1"/>
</dbReference>
<dbReference type="Pfam" id="PF00211">
    <property type="entry name" value="Guanylate_cyc"/>
    <property type="match status" value="1"/>
</dbReference>
<dbReference type="SMART" id="SM01080">
    <property type="entry name" value="CHASE2"/>
    <property type="match status" value="1"/>
</dbReference>
<dbReference type="AlphaFoldDB" id="A0A839AJV5"/>
<evidence type="ECO:0000313" key="4">
    <source>
        <dbReference type="Proteomes" id="UP000541109"/>
    </source>
</evidence>
<sequence length="640" mass="67310">MTAVQSAAQFQRKLLIALTACAAGIAAGYLSIGAIFEGGFTDRLLQARAALVNDRAQVRKPVAVVGLDMKALTSDRLKHIPRVFMTGALAEAGDILLDAGAKGIGFDFVFAFSTDDFIDPQTGEARLRGYDRGFLQFLYQNRGRAFVARTHSSEPHRRIAAAIGADGVKSTEVLTDSDGIVRRHAPAADLAASPSFQDALLALGGGKAVAPYRSLPTRRVQSDIPYLSLVDLIQCADTEEGRMALRDFAEDRVILFGSTMPNEDAHLYTDRYLDRAPPPSGAPCAGQAAPRGSSTSGVFVLADLVGAPLTGDIATDAGPLAVLVLIALFATAGAAAGLATQAALLPVAALGIVAAGFLPPLAALGFGIALPSVAAAASGSVALVIAGLAKIGLLTRRERQLMRLFAHYLSPHVIKKMADQESLPGLGGEKRAVTVAFIDIIGFTKLAERLSDHEVVAVVNDCFDGIGEAIIESEGFIDKYIGDAIMAVWNAPNDVAEPERRAVEAARRIIAMVPELRRRTGVATLDLRVALHSGEALVGHIGGRSRRSFTVMGTTVNIAARIEEIASERGIHLAMSQPVADAMGDEAGLAAVWRGQMRGLSQETAVYTLKTQGEAFDDAAAEDDLPANVIALNRHGRDSG</sequence>
<feature type="transmembrane region" description="Helical" evidence="1">
    <location>
        <begin position="368"/>
        <end position="393"/>
    </location>
</feature>
<dbReference type="CDD" id="cd07302">
    <property type="entry name" value="CHD"/>
    <property type="match status" value="1"/>
</dbReference>
<dbReference type="GO" id="GO:0035556">
    <property type="term" value="P:intracellular signal transduction"/>
    <property type="evidence" value="ECO:0007669"/>
    <property type="project" value="InterPro"/>
</dbReference>
<dbReference type="Gene3D" id="3.30.70.1230">
    <property type="entry name" value="Nucleotide cyclase"/>
    <property type="match status" value="1"/>
</dbReference>
<gene>
    <name evidence="3" type="ORF">H2509_16665</name>
</gene>
<dbReference type="InterPro" id="IPR001054">
    <property type="entry name" value="A/G_cyclase"/>
</dbReference>
<dbReference type="InterPro" id="IPR007890">
    <property type="entry name" value="CHASE2"/>
</dbReference>
<dbReference type="GO" id="GO:0009190">
    <property type="term" value="P:cyclic nucleotide biosynthetic process"/>
    <property type="evidence" value="ECO:0007669"/>
    <property type="project" value="InterPro"/>
</dbReference>
<reference evidence="3 4" key="1">
    <citation type="submission" date="2020-07" db="EMBL/GenBank/DDBJ databases">
        <title>Stappia sp., F7233, whole genome shotgun sequencing project.</title>
        <authorList>
            <person name="Jiang S."/>
            <person name="Liu Z.W."/>
            <person name="Du Z.J."/>
        </authorList>
    </citation>
    <scope>NUCLEOTIDE SEQUENCE [LARGE SCALE GENOMIC DNA]</scope>
    <source>
        <strain evidence="3 4">F7233</strain>
    </source>
</reference>
<keyword evidence="1" id="KW-0812">Transmembrane</keyword>
<proteinExistence type="predicted"/>
<dbReference type="InterPro" id="IPR029787">
    <property type="entry name" value="Nucleotide_cyclase"/>
</dbReference>
<feature type="transmembrane region" description="Helical" evidence="1">
    <location>
        <begin position="343"/>
        <end position="362"/>
    </location>
</feature>
<evidence type="ECO:0000256" key="1">
    <source>
        <dbReference type="SAM" id="Phobius"/>
    </source>
</evidence>
<feature type="domain" description="Guanylate cyclase" evidence="2">
    <location>
        <begin position="434"/>
        <end position="563"/>
    </location>
</feature>
<evidence type="ECO:0000313" key="3">
    <source>
        <dbReference type="EMBL" id="MBA5778759.1"/>
    </source>
</evidence>
<name>A0A839AJV5_9HYPH</name>
<dbReference type="EMBL" id="JACFXV010000064">
    <property type="protein sequence ID" value="MBA5778759.1"/>
    <property type="molecule type" value="Genomic_DNA"/>
</dbReference>
<keyword evidence="4" id="KW-1185">Reference proteome</keyword>
<dbReference type="PROSITE" id="PS50125">
    <property type="entry name" value="GUANYLATE_CYCLASE_2"/>
    <property type="match status" value="1"/>
</dbReference>
<protein>
    <submittedName>
        <fullName evidence="3">CHASE2 domain-containing protein</fullName>
    </submittedName>
</protein>
<dbReference type="Pfam" id="PF05226">
    <property type="entry name" value="CHASE2"/>
    <property type="match status" value="1"/>
</dbReference>
<accession>A0A839AJV5</accession>
<comment type="caution">
    <text evidence="3">The sequence shown here is derived from an EMBL/GenBank/DDBJ whole genome shotgun (WGS) entry which is preliminary data.</text>
</comment>
<dbReference type="PANTHER" id="PTHR43081">
    <property type="entry name" value="ADENYLATE CYCLASE, TERMINAL-DIFFERENTIATION SPECIFIC-RELATED"/>
    <property type="match status" value="1"/>
</dbReference>
<dbReference type="PANTHER" id="PTHR43081:SF1">
    <property type="entry name" value="ADENYLATE CYCLASE, TERMINAL-DIFFERENTIATION SPECIFIC"/>
    <property type="match status" value="1"/>
</dbReference>